<protein>
    <recommendedName>
        <fullName evidence="3">C2H2-type domain-containing protein</fullName>
    </recommendedName>
</protein>
<feature type="region of interest" description="Disordered" evidence="2">
    <location>
        <begin position="176"/>
        <end position="239"/>
    </location>
</feature>
<dbReference type="PROSITE" id="PS00028">
    <property type="entry name" value="ZINC_FINGER_C2H2_1"/>
    <property type="match status" value="1"/>
</dbReference>
<dbReference type="GO" id="GO:0008270">
    <property type="term" value="F:zinc ion binding"/>
    <property type="evidence" value="ECO:0007669"/>
    <property type="project" value="UniProtKB-KW"/>
</dbReference>
<feature type="compositionally biased region" description="Low complexity" evidence="2">
    <location>
        <begin position="218"/>
        <end position="239"/>
    </location>
</feature>
<dbReference type="PROSITE" id="PS50157">
    <property type="entry name" value="ZINC_FINGER_C2H2_2"/>
    <property type="match status" value="1"/>
</dbReference>
<keyword evidence="1" id="KW-0862">Zinc</keyword>
<evidence type="ECO:0000313" key="4">
    <source>
        <dbReference type="EMBL" id="KAK0496662.1"/>
    </source>
</evidence>
<keyword evidence="1" id="KW-0479">Metal-binding</keyword>
<sequence>MPVHKTTSEPANNISTARAGCRYCDKNYSSKESRNRHERDKHSLEIAGIHGFIQPNTGIKYFKCPTPGCGYMHRRLRTVRDHRERCPEDESEDPLEENPTQAKEIVQRDLALGRRLFPFLYDQPAGPLQTYSLSLIDWDASLDNPIAPDWWKTYLAMVQAPEHLGSAIKYEQPSFDSLMDTSGEGTEDRPLSPSVSVPLDADIKGEDLSANNRVDVASSLSKESSLSSTSFDLEQSQPT</sequence>
<dbReference type="AlphaFoldDB" id="A0AA39UNJ2"/>
<dbReference type="Proteomes" id="UP001175228">
    <property type="component" value="Unassembled WGS sequence"/>
</dbReference>
<dbReference type="EMBL" id="JAUEPU010000014">
    <property type="protein sequence ID" value="KAK0496662.1"/>
    <property type="molecule type" value="Genomic_DNA"/>
</dbReference>
<evidence type="ECO:0000256" key="1">
    <source>
        <dbReference type="PROSITE-ProRule" id="PRU00042"/>
    </source>
</evidence>
<name>A0AA39UNJ2_9AGAR</name>
<dbReference type="InterPro" id="IPR013087">
    <property type="entry name" value="Znf_C2H2_type"/>
</dbReference>
<comment type="caution">
    <text evidence="4">The sequence shown here is derived from an EMBL/GenBank/DDBJ whole genome shotgun (WGS) entry which is preliminary data.</text>
</comment>
<proteinExistence type="predicted"/>
<organism evidence="4 5">
    <name type="scientific">Armillaria luteobubalina</name>
    <dbReference type="NCBI Taxonomy" id="153913"/>
    <lineage>
        <taxon>Eukaryota</taxon>
        <taxon>Fungi</taxon>
        <taxon>Dikarya</taxon>
        <taxon>Basidiomycota</taxon>
        <taxon>Agaricomycotina</taxon>
        <taxon>Agaricomycetes</taxon>
        <taxon>Agaricomycetidae</taxon>
        <taxon>Agaricales</taxon>
        <taxon>Marasmiineae</taxon>
        <taxon>Physalacriaceae</taxon>
        <taxon>Armillaria</taxon>
    </lineage>
</organism>
<evidence type="ECO:0000256" key="2">
    <source>
        <dbReference type="SAM" id="MobiDB-lite"/>
    </source>
</evidence>
<accession>A0AA39UNJ2</accession>
<feature type="domain" description="C2H2-type" evidence="3">
    <location>
        <begin position="19"/>
        <end position="47"/>
    </location>
</feature>
<reference evidence="4" key="1">
    <citation type="submission" date="2023-06" db="EMBL/GenBank/DDBJ databases">
        <authorList>
            <consortium name="Lawrence Berkeley National Laboratory"/>
            <person name="Ahrendt S."/>
            <person name="Sahu N."/>
            <person name="Indic B."/>
            <person name="Wong-Bajracharya J."/>
            <person name="Merenyi Z."/>
            <person name="Ke H.-M."/>
            <person name="Monk M."/>
            <person name="Kocsube S."/>
            <person name="Drula E."/>
            <person name="Lipzen A."/>
            <person name="Balint B."/>
            <person name="Henrissat B."/>
            <person name="Andreopoulos B."/>
            <person name="Martin F.M."/>
            <person name="Harder C.B."/>
            <person name="Rigling D."/>
            <person name="Ford K.L."/>
            <person name="Foster G.D."/>
            <person name="Pangilinan J."/>
            <person name="Papanicolaou A."/>
            <person name="Barry K."/>
            <person name="LaButti K."/>
            <person name="Viragh M."/>
            <person name="Koriabine M."/>
            <person name="Yan M."/>
            <person name="Riley R."/>
            <person name="Champramary S."/>
            <person name="Plett K.L."/>
            <person name="Tsai I.J."/>
            <person name="Slot J."/>
            <person name="Sipos G."/>
            <person name="Plett J."/>
            <person name="Nagy L.G."/>
            <person name="Grigoriev I.V."/>
        </authorList>
    </citation>
    <scope>NUCLEOTIDE SEQUENCE</scope>
    <source>
        <strain evidence="4">HWK02</strain>
    </source>
</reference>
<gene>
    <name evidence="4" type="ORF">EDD18DRAFT_171545</name>
</gene>
<evidence type="ECO:0000259" key="3">
    <source>
        <dbReference type="PROSITE" id="PS50157"/>
    </source>
</evidence>
<keyword evidence="5" id="KW-1185">Reference proteome</keyword>
<keyword evidence="1" id="KW-0863">Zinc-finger</keyword>
<evidence type="ECO:0000313" key="5">
    <source>
        <dbReference type="Proteomes" id="UP001175228"/>
    </source>
</evidence>